<evidence type="ECO:0000259" key="1">
    <source>
        <dbReference type="Pfam" id="PF13966"/>
    </source>
</evidence>
<keyword evidence="3" id="KW-1185">Reference proteome</keyword>
<protein>
    <recommendedName>
        <fullName evidence="1">Reverse transcriptase zinc-binding domain-containing protein</fullName>
    </recommendedName>
</protein>
<feature type="domain" description="Reverse transcriptase zinc-binding" evidence="1">
    <location>
        <begin position="19"/>
        <end position="104"/>
    </location>
</feature>
<organism evidence="2 3">
    <name type="scientific">Rhynchospora tenuis</name>
    <dbReference type="NCBI Taxonomy" id="198213"/>
    <lineage>
        <taxon>Eukaryota</taxon>
        <taxon>Viridiplantae</taxon>
        <taxon>Streptophyta</taxon>
        <taxon>Embryophyta</taxon>
        <taxon>Tracheophyta</taxon>
        <taxon>Spermatophyta</taxon>
        <taxon>Magnoliopsida</taxon>
        <taxon>Liliopsida</taxon>
        <taxon>Poales</taxon>
        <taxon>Cyperaceae</taxon>
        <taxon>Cyperoideae</taxon>
        <taxon>Rhynchosporeae</taxon>
        <taxon>Rhynchospora</taxon>
    </lineage>
</organism>
<accession>A0AAD6EY11</accession>
<evidence type="ECO:0000313" key="2">
    <source>
        <dbReference type="EMBL" id="KAJ3705118.1"/>
    </source>
</evidence>
<name>A0AAD6EY11_9POAL</name>
<dbReference type="EMBL" id="JAMRDG010000001">
    <property type="protein sequence ID" value="KAJ3705118.1"/>
    <property type="molecule type" value="Genomic_DNA"/>
</dbReference>
<dbReference type="AlphaFoldDB" id="A0AAD6EY11"/>
<dbReference type="Proteomes" id="UP001210211">
    <property type="component" value="Unassembled WGS sequence"/>
</dbReference>
<sequence>MIDENTQQVVWKWSSTGLYSSSSAYSILADPGLRSHYHSWLWKMKVPPKVKIFLWILLLDRVLTQQNLLIRNWPTIPACQCCDNTTLETSYHLFVSCDYARQIWTLLQVRFSLPFLTFSADLNGFWLQNRAYIGQFWDIIWAAATWAIWKERNRRIFANKIMPPNLLMAEICASIVAWSTSA</sequence>
<evidence type="ECO:0000313" key="3">
    <source>
        <dbReference type="Proteomes" id="UP001210211"/>
    </source>
</evidence>
<dbReference type="Pfam" id="PF13966">
    <property type="entry name" value="zf-RVT"/>
    <property type="match status" value="1"/>
</dbReference>
<comment type="caution">
    <text evidence="2">The sequence shown here is derived from an EMBL/GenBank/DDBJ whole genome shotgun (WGS) entry which is preliminary data.</text>
</comment>
<proteinExistence type="predicted"/>
<reference evidence="2 3" key="1">
    <citation type="journal article" date="2022" name="Cell">
        <title>Repeat-based holocentromeres influence genome architecture and karyotype evolution.</title>
        <authorList>
            <person name="Hofstatter P.G."/>
            <person name="Thangavel G."/>
            <person name="Lux T."/>
            <person name="Neumann P."/>
            <person name="Vondrak T."/>
            <person name="Novak P."/>
            <person name="Zhang M."/>
            <person name="Costa L."/>
            <person name="Castellani M."/>
            <person name="Scott A."/>
            <person name="Toegelov H."/>
            <person name="Fuchs J."/>
            <person name="Mata-Sucre Y."/>
            <person name="Dias Y."/>
            <person name="Vanzela A.L.L."/>
            <person name="Huettel B."/>
            <person name="Almeida C.C.S."/>
            <person name="Simkova H."/>
            <person name="Souza G."/>
            <person name="Pedrosa-Harand A."/>
            <person name="Macas J."/>
            <person name="Mayer K.F.X."/>
            <person name="Houben A."/>
            <person name="Marques A."/>
        </authorList>
    </citation>
    <scope>NUCLEOTIDE SEQUENCE [LARGE SCALE GENOMIC DNA]</scope>
    <source>
        <strain evidence="2">RhyTen1mFocal</strain>
    </source>
</reference>
<dbReference type="InterPro" id="IPR026960">
    <property type="entry name" value="RVT-Znf"/>
</dbReference>
<gene>
    <name evidence="2" type="ORF">LUZ61_008823</name>
</gene>